<protein>
    <submittedName>
        <fullName evidence="5">Putative Glycosyl hydrolases family 35</fullName>
    </submittedName>
</protein>
<dbReference type="GO" id="GO:0005975">
    <property type="term" value="P:carbohydrate metabolic process"/>
    <property type="evidence" value="ECO:0007669"/>
    <property type="project" value="InterPro"/>
</dbReference>
<dbReference type="OrthoDB" id="1657402at2759"/>
<dbReference type="Proteomes" id="UP000028545">
    <property type="component" value="Unassembled WGS sequence"/>
</dbReference>
<reference evidence="5 6" key="1">
    <citation type="journal article" date="2014" name="Genome Announc.">
        <title>Draft genome sequence of the pathogenic fungus Scedosporium apiospermum.</title>
        <authorList>
            <person name="Vandeputte P."/>
            <person name="Ghamrawi S."/>
            <person name="Rechenmann M."/>
            <person name="Iltis A."/>
            <person name="Giraud S."/>
            <person name="Fleury M."/>
            <person name="Thornton C."/>
            <person name="Delhaes L."/>
            <person name="Meyer W."/>
            <person name="Papon N."/>
            <person name="Bouchara J.P."/>
        </authorList>
    </citation>
    <scope>NUCLEOTIDE SEQUENCE [LARGE SCALE GENOMIC DNA]</scope>
    <source>
        <strain evidence="5 6">IHEM 14462</strain>
    </source>
</reference>
<evidence type="ECO:0000259" key="4">
    <source>
        <dbReference type="Pfam" id="PF18120"/>
    </source>
</evidence>
<organism evidence="5 6">
    <name type="scientific">Pseudallescheria apiosperma</name>
    <name type="common">Scedosporium apiospermum</name>
    <dbReference type="NCBI Taxonomy" id="563466"/>
    <lineage>
        <taxon>Eukaryota</taxon>
        <taxon>Fungi</taxon>
        <taxon>Dikarya</taxon>
        <taxon>Ascomycota</taxon>
        <taxon>Pezizomycotina</taxon>
        <taxon>Sordariomycetes</taxon>
        <taxon>Hypocreomycetidae</taxon>
        <taxon>Microascales</taxon>
        <taxon>Microascaceae</taxon>
        <taxon>Scedosporium</taxon>
    </lineage>
</organism>
<dbReference type="Pfam" id="PF18120">
    <property type="entry name" value="DUF5597"/>
    <property type="match status" value="1"/>
</dbReference>
<keyword evidence="1 5" id="KW-0378">Hydrolase</keyword>
<dbReference type="OMA" id="AMMPNED"/>
<dbReference type="Gene3D" id="3.20.20.80">
    <property type="entry name" value="Glycosidases"/>
    <property type="match status" value="1"/>
</dbReference>
<dbReference type="SUPFAM" id="SSF51445">
    <property type="entry name" value="(Trans)glycosidases"/>
    <property type="match status" value="1"/>
</dbReference>
<dbReference type="GeneID" id="27725412"/>
<dbReference type="InterPro" id="IPR017853">
    <property type="entry name" value="GH"/>
</dbReference>
<keyword evidence="6" id="KW-1185">Reference proteome</keyword>
<dbReference type="VEuPathDB" id="FungiDB:SAPIO_CDS6340"/>
<evidence type="ECO:0000313" key="5">
    <source>
        <dbReference type="EMBL" id="KEZ42103.1"/>
    </source>
</evidence>
<keyword evidence="2" id="KW-0326">Glycosidase</keyword>
<evidence type="ECO:0000313" key="6">
    <source>
        <dbReference type="Proteomes" id="UP000028545"/>
    </source>
</evidence>
<sequence length="564" mass="62291">MSAITIPHLVATETSKQLVVHGKPFLMLPAELQNSSMTCAEHMSTVWQNLVDANVNTVLGSVTWEMIEPVEGLYNFEELDKVIFDARRHNLHLVLLWFGSYKNGVSTYVPPWVKTDVKRFPRAKLRTKENTLRTSEVLSLFSSEAVTADAKAFKKLMSHVREIDEAHSTVLMVQVENEPGLIGDSRDASAAATQRFSEPVPDDLIEYLSSEYDNLHDDLKENLAHFSARTADSGNASWEDVFGKGPKTDEIFMAYHYSRFVEKVAAAGREAYALPLFTNVWLNSSGNDADNDFPNVASGGGDPGNYPSGGATSCALDIWQKFAPTLDFISPDIYLNDYSSICTKYRHRQQPLFIPEQRRDAYGARRIWHALGSHAALGASPFGLDTVAPESNPYTRHFGLLESVSAIVLDAQRRPNSSVGFFFDEIAEDGSDPSSPVVCRLGDYELTIGRCFVFGRPGPGSGMVIHRGGGVFLLIGWGFQVVARSLNPNATYTGILRFEEKFVVDSAAGKLRTGRYLNGDETRSGLFAMMPNEDPDYGGFPVAVTIPAKTMIAELEVYHLTEDT</sequence>
<dbReference type="KEGG" id="sapo:SAPIO_CDS6340"/>
<evidence type="ECO:0000256" key="1">
    <source>
        <dbReference type="ARBA" id="ARBA00022801"/>
    </source>
</evidence>
<dbReference type="GO" id="GO:0009341">
    <property type="term" value="C:beta-galactosidase complex"/>
    <property type="evidence" value="ECO:0007669"/>
    <property type="project" value="InterPro"/>
</dbReference>
<dbReference type="HOGENOM" id="CLU_027430_0_0_1"/>
<dbReference type="Gene3D" id="2.60.220.20">
    <property type="entry name" value="putative beta-Galactosidase from caulobacter crescentus"/>
    <property type="match status" value="1"/>
</dbReference>
<comment type="caution">
    <text evidence="5">The sequence shown here is derived from an EMBL/GenBank/DDBJ whole genome shotgun (WGS) entry which is preliminary data.</text>
</comment>
<dbReference type="EMBL" id="JOWA01000102">
    <property type="protein sequence ID" value="KEZ42103.1"/>
    <property type="molecule type" value="Genomic_DNA"/>
</dbReference>
<dbReference type="InterPro" id="IPR013529">
    <property type="entry name" value="Glyco_hydro_42_N"/>
</dbReference>
<feature type="domain" description="Glycoside hydrolase family 42 N-terminal" evidence="3">
    <location>
        <begin position="47"/>
        <end position="219"/>
    </location>
</feature>
<dbReference type="AlphaFoldDB" id="A0A084G441"/>
<accession>A0A084G441</accession>
<evidence type="ECO:0000259" key="3">
    <source>
        <dbReference type="Pfam" id="PF02449"/>
    </source>
</evidence>
<feature type="domain" description="DUF5597" evidence="4">
    <location>
        <begin position="395"/>
        <end position="528"/>
    </location>
</feature>
<proteinExistence type="predicted"/>
<dbReference type="InterPro" id="IPR040719">
    <property type="entry name" value="DUF5597"/>
</dbReference>
<gene>
    <name evidence="5" type="ORF">SAPIO_CDS6340</name>
</gene>
<dbReference type="RefSeq" id="XP_016641902.1">
    <property type="nucleotide sequence ID" value="XM_016788468.1"/>
</dbReference>
<dbReference type="FunFam" id="3.20.20.80:FF:000135">
    <property type="entry name" value="Beta-galactosidase, putative, bgl35A"/>
    <property type="match status" value="1"/>
</dbReference>
<name>A0A084G441_PSEDA</name>
<dbReference type="Pfam" id="PF02449">
    <property type="entry name" value="Glyco_hydro_42"/>
    <property type="match status" value="1"/>
</dbReference>
<dbReference type="GO" id="GO:0004565">
    <property type="term" value="F:beta-galactosidase activity"/>
    <property type="evidence" value="ECO:0007669"/>
    <property type="project" value="InterPro"/>
</dbReference>
<evidence type="ECO:0000256" key="2">
    <source>
        <dbReference type="ARBA" id="ARBA00023295"/>
    </source>
</evidence>